<sequence>MNTTLVQAKHYVHNPTIKNTRTVRRIIFDTPDTLFVRRVKRGTDVLIASLLTVTILSWLTPLLFIAIKLSSRGPLFFRQQRIGLNGRTFSCLKFRTMRINEHSDIRQASADDKRITRLGLWLRITHIDELPQLFNVLMNDMSIVGPRPHMLYHDELFSSMLPDYRHRHLLKPGITGLAQATGRHGATPDFQSISDRTRLDLFYVRKVSFLLDMKILLRTLFAVKSRA</sequence>
<evidence type="ECO:0000259" key="3">
    <source>
        <dbReference type="Pfam" id="PF02397"/>
    </source>
</evidence>
<dbReference type="RefSeq" id="WP_110997134.1">
    <property type="nucleotide sequence ID" value="NZ_QKTW01000002.1"/>
</dbReference>
<gene>
    <name evidence="4" type="ORF">DN068_01655</name>
</gene>
<dbReference type="GO" id="GO:0016780">
    <property type="term" value="F:phosphotransferase activity, for other substituted phosphate groups"/>
    <property type="evidence" value="ECO:0007669"/>
    <property type="project" value="TreeGrafter"/>
</dbReference>
<dbReference type="OrthoDB" id="9808602at2"/>
<keyword evidence="5" id="KW-1185">Reference proteome</keyword>
<dbReference type="InterPro" id="IPR003362">
    <property type="entry name" value="Bact_transf"/>
</dbReference>
<organism evidence="4 5">
    <name type="scientific">Taibaiella soli</name>
    <dbReference type="NCBI Taxonomy" id="1649169"/>
    <lineage>
        <taxon>Bacteria</taxon>
        <taxon>Pseudomonadati</taxon>
        <taxon>Bacteroidota</taxon>
        <taxon>Chitinophagia</taxon>
        <taxon>Chitinophagales</taxon>
        <taxon>Chitinophagaceae</taxon>
        <taxon>Taibaiella</taxon>
    </lineage>
</organism>
<evidence type="ECO:0000313" key="5">
    <source>
        <dbReference type="Proteomes" id="UP000248745"/>
    </source>
</evidence>
<dbReference type="PANTHER" id="PTHR30576">
    <property type="entry name" value="COLANIC BIOSYNTHESIS UDP-GLUCOSE LIPID CARRIER TRANSFERASE"/>
    <property type="match status" value="1"/>
</dbReference>
<name>A0A2W2B4E3_9BACT</name>
<evidence type="ECO:0000313" key="4">
    <source>
        <dbReference type="EMBL" id="PZF74928.1"/>
    </source>
</evidence>
<evidence type="ECO:0000256" key="1">
    <source>
        <dbReference type="ARBA" id="ARBA00006464"/>
    </source>
</evidence>
<dbReference type="Pfam" id="PF02397">
    <property type="entry name" value="Bac_transf"/>
    <property type="match status" value="1"/>
</dbReference>
<comment type="similarity">
    <text evidence="1">Belongs to the bacterial sugar transferase family.</text>
</comment>
<proteinExistence type="inferred from homology"/>
<feature type="transmembrane region" description="Helical" evidence="2">
    <location>
        <begin position="45"/>
        <end position="67"/>
    </location>
</feature>
<accession>A0A2W2B4E3</accession>
<dbReference type="AlphaFoldDB" id="A0A2W2B4E3"/>
<keyword evidence="2" id="KW-0812">Transmembrane</keyword>
<dbReference type="Proteomes" id="UP000248745">
    <property type="component" value="Unassembled WGS sequence"/>
</dbReference>
<keyword evidence="2" id="KW-1133">Transmembrane helix</keyword>
<comment type="caution">
    <text evidence="4">The sequence shown here is derived from an EMBL/GenBank/DDBJ whole genome shotgun (WGS) entry which is preliminary data.</text>
</comment>
<evidence type="ECO:0000256" key="2">
    <source>
        <dbReference type="SAM" id="Phobius"/>
    </source>
</evidence>
<reference evidence="4 5" key="1">
    <citation type="submission" date="2018-06" db="EMBL/GenBank/DDBJ databases">
        <title>Mucibacter soli gen. nov., sp. nov., a new member of the family Chitinophagaceae producing mucin.</title>
        <authorList>
            <person name="Kim M.-K."/>
            <person name="Park S."/>
            <person name="Kim T.-S."/>
            <person name="Joung Y."/>
            <person name="Han J.-H."/>
            <person name="Kim S.B."/>
        </authorList>
    </citation>
    <scope>NUCLEOTIDE SEQUENCE [LARGE SCALE GENOMIC DNA]</scope>
    <source>
        <strain evidence="4 5">R1-15</strain>
    </source>
</reference>
<feature type="domain" description="Bacterial sugar transferase" evidence="3">
    <location>
        <begin position="40"/>
        <end position="223"/>
    </location>
</feature>
<dbReference type="EMBL" id="QKTW01000002">
    <property type="protein sequence ID" value="PZF74928.1"/>
    <property type="molecule type" value="Genomic_DNA"/>
</dbReference>
<keyword evidence="2" id="KW-0472">Membrane</keyword>
<protein>
    <recommendedName>
        <fullName evidence="3">Bacterial sugar transferase domain-containing protein</fullName>
    </recommendedName>
</protein>
<dbReference type="PANTHER" id="PTHR30576:SF0">
    <property type="entry name" value="UNDECAPRENYL-PHOSPHATE N-ACETYLGALACTOSAMINYL 1-PHOSPHATE TRANSFERASE-RELATED"/>
    <property type="match status" value="1"/>
</dbReference>